<protein>
    <recommendedName>
        <fullName evidence="1">Spore protein YkvP/CgeB glycosyl transferase-like domain-containing protein</fullName>
    </recommendedName>
</protein>
<comment type="caution">
    <text evidence="2">The sequence shown here is derived from an EMBL/GenBank/DDBJ whole genome shotgun (WGS) entry which is preliminary data.</text>
</comment>
<sequence length="398" mass="45590">MGTIQDQSTNNTAASIIVFEASVVSQDCVDALQTLGFLVTYLPFTETNVMNLMTARPDYVLTVNFNRYISEACELLKIPYLAWVIDTPCYPIYDKAINHSYSFTFIYDAAVAQRLRSNGVSQVYHLPVAANLERIDKLPLRNEETSLSSDISFVANLTKTEYRIWIKPSLSEKTMDRCAGLIKSLEQPSANFILAEQIDDDLINAIKQESGYKLSGDYYLSTAEKLAYLLGREHSWQERISLISRIEERFSACVYGNAEWQDHINCYAGYADHFSLMPKIFRQSKININLSRSFVEYGLPMRVFDVLSCGGFLVTNHKNDINKLFVDGKDLVVFRDSQDLIEVCEYYLQHESERRAIAEQGYSTLAENHTFQQRMIDMFTTVQSELRGEPVPLSRWYP</sequence>
<evidence type="ECO:0000259" key="1">
    <source>
        <dbReference type="Pfam" id="PF13524"/>
    </source>
</evidence>
<keyword evidence="3" id="KW-1185">Reference proteome</keyword>
<evidence type="ECO:0000313" key="2">
    <source>
        <dbReference type="EMBL" id="SEB98672.1"/>
    </source>
</evidence>
<evidence type="ECO:0000313" key="3">
    <source>
        <dbReference type="Proteomes" id="UP000199665"/>
    </source>
</evidence>
<name>A0ABY0XRW0_9PSED</name>
<dbReference type="Gene3D" id="3.40.50.2000">
    <property type="entry name" value="Glycogen Phosphorylase B"/>
    <property type="match status" value="1"/>
</dbReference>
<dbReference type="InterPro" id="IPR055259">
    <property type="entry name" value="YkvP/CgeB_Glyco_trans-like"/>
</dbReference>
<dbReference type="SUPFAM" id="SSF53756">
    <property type="entry name" value="UDP-Glycosyltransferase/glycogen phosphorylase"/>
    <property type="match status" value="1"/>
</dbReference>
<organism evidence="2 3">
    <name type="scientific">Pseudomonas mohnii</name>
    <dbReference type="NCBI Taxonomy" id="395600"/>
    <lineage>
        <taxon>Bacteria</taxon>
        <taxon>Pseudomonadati</taxon>
        <taxon>Pseudomonadota</taxon>
        <taxon>Gammaproteobacteria</taxon>
        <taxon>Pseudomonadales</taxon>
        <taxon>Pseudomonadaceae</taxon>
        <taxon>Pseudomonas</taxon>
    </lineage>
</organism>
<dbReference type="Proteomes" id="UP000199665">
    <property type="component" value="Unassembled WGS sequence"/>
</dbReference>
<dbReference type="Pfam" id="PF13524">
    <property type="entry name" value="Glyco_trans_1_2"/>
    <property type="match status" value="1"/>
</dbReference>
<accession>A0ABY0XRW0</accession>
<dbReference type="EMBL" id="FNRV01000001">
    <property type="protein sequence ID" value="SEB98672.1"/>
    <property type="molecule type" value="Genomic_DNA"/>
</dbReference>
<reference evidence="2 3" key="1">
    <citation type="submission" date="2016-10" db="EMBL/GenBank/DDBJ databases">
        <authorList>
            <person name="Varghese N."/>
            <person name="Submissions S."/>
        </authorList>
    </citation>
    <scope>NUCLEOTIDE SEQUENCE [LARGE SCALE GENOMIC DNA]</scope>
    <source>
        <strain evidence="2 3">DSM 18327</strain>
    </source>
</reference>
<proteinExistence type="predicted"/>
<feature type="domain" description="Spore protein YkvP/CgeB glycosyl transferase-like" evidence="1">
    <location>
        <begin position="243"/>
        <end position="378"/>
    </location>
</feature>
<gene>
    <name evidence="2" type="ORF">SAMN05216205_1164</name>
</gene>